<dbReference type="GO" id="GO:0046872">
    <property type="term" value="F:metal ion binding"/>
    <property type="evidence" value="ECO:0007669"/>
    <property type="project" value="UniProtKB-KW"/>
</dbReference>
<feature type="domain" description="Dyp-type peroxidase N-terminal" evidence="6">
    <location>
        <begin position="9"/>
        <end position="139"/>
    </location>
</feature>
<dbReference type="PANTHER" id="PTHR30521">
    <property type="entry name" value="DEFERROCHELATASE/PEROXIDASE"/>
    <property type="match status" value="1"/>
</dbReference>
<evidence type="ECO:0000256" key="5">
    <source>
        <dbReference type="ARBA" id="ARBA00023004"/>
    </source>
</evidence>
<dbReference type="GO" id="GO:0005829">
    <property type="term" value="C:cytosol"/>
    <property type="evidence" value="ECO:0007669"/>
    <property type="project" value="TreeGrafter"/>
</dbReference>
<evidence type="ECO:0000256" key="4">
    <source>
        <dbReference type="ARBA" id="ARBA00023002"/>
    </source>
</evidence>
<dbReference type="GO" id="GO:0020037">
    <property type="term" value="F:heme binding"/>
    <property type="evidence" value="ECO:0007669"/>
    <property type="project" value="InterPro"/>
</dbReference>
<evidence type="ECO:0000256" key="2">
    <source>
        <dbReference type="ARBA" id="ARBA00022559"/>
    </source>
</evidence>
<evidence type="ECO:0000256" key="3">
    <source>
        <dbReference type="ARBA" id="ARBA00022723"/>
    </source>
</evidence>
<organism evidence="7 8">
    <name type="scientific">Serratia marcescens</name>
    <dbReference type="NCBI Taxonomy" id="615"/>
    <lineage>
        <taxon>Bacteria</taxon>
        <taxon>Pseudomonadati</taxon>
        <taxon>Pseudomonadota</taxon>
        <taxon>Gammaproteobacteria</taxon>
        <taxon>Enterobacterales</taxon>
        <taxon>Yersiniaceae</taxon>
        <taxon>Serratia</taxon>
    </lineage>
</organism>
<gene>
    <name evidence="7" type="primary">yfeX_3</name>
    <name evidence="7" type="ORF">NCTC10211_03226</name>
</gene>
<dbReference type="GO" id="GO:0004601">
    <property type="term" value="F:peroxidase activity"/>
    <property type="evidence" value="ECO:0007669"/>
    <property type="project" value="UniProtKB-KW"/>
</dbReference>
<dbReference type="EMBL" id="UGYK01000002">
    <property type="protein sequence ID" value="SUI56339.1"/>
    <property type="molecule type" value="Genomic_DNA"/>
</dbReference>
<sequence>MNANTPLPQAVFTPVTRHAIFIVATLSPVPAHLAAVRAWCGDIAAVVRSVGKRAPAGNLTCVCGFGSEAWDTLFGAPRPRQLHPFSPIGSGERVAVATPGDILLHIRADEMDLCFELASQLTAKLGDAVTVIEEVHGFRYFDQRAMIGFVDGTENPGRARSLRLHGDRRRRRGVQRRQLCAGAEIPARHAGLEFAQRGNAGEDHRPP</sequence>
<dbReference type="EC" id="1.11.1.-" evidence="7"/>
<reference evidence="7 8" key="1">
    <citation type="submission" date="2018-06" db="EMBL/GenBank/DDBJ databases">
        <authorList>
            <consortium name="Pathogen Informatics"/>
            <person name="Doyle S."/>
        </authorList>
    </citation>
    <scope>NUCLEOTIDE SEQUENCE [LARGE SCALE GENOMIC DNA]</scope>
    <source>
        <strain evidence="7 8">NCTC10211</strain>
    </source>
</reference>
<dbReference type="Proteomes" id="UP000254765">
    <property type="component" value="Unassembled WGS sequence"/>
</dbReference>
<dbReference type="AlphaFoldDB" id="A0A379Z6E8"/>
<evidence type="ECO:0000313" key="8">
    <source>
        <dbReference type="Proteomes" id="UP000254765"/>
    </source>
</evidence>
<dbReference type="NCBIfam" id="TIGR01413">
    <property type="entry name" value="Dyp_perox_fam"/>
    <property type="match status" value="1"/>
</dbReference>
<dbReference type="InterPro" id="IPR006314">
    <property type="entry name" value="Dyp_peroxidase"/>
</dbReference>
<dbReference type="PROSITE" id="PS51404">
    <property type="entry name" value="DYP_PEROXIDASE"/>
    <property type="match status" value="1"/>
</dbReference>
<dbReference type="InterPro" id="IPR011008">
    <property type="entry name" value="Dimeric_a/b-barrel"/>
</dbReference>
<keyword evidence="3" id="KW-0479">Metal-binding</keyword>
<protein>
    <submittedName>
        <fullName evidence="7">Probable deferrochelatase/peroxidase YfeX</fullName>
        <ecNumber evidence="7">1.11.1.-</ecNumber>
    </submittedName>
</protein>
<dbReference type="Pfam" id="PF04261">
    <property type="entry name" value="Dyp_perox_N"/>
    <property type="match status" value="1"/>
</dbReference>
<keyword evidence="5" id="KW-0408">Iron</keyword>
<evidence type="ECO:0000313" key="7">
    <source>
        <dbReference type="EMBL" id="SUI56339.1"/>
    </source>
</evidence>
<comment type="cofactor">
    <cofactor evidence="1">
        <name>heme b</name>
        <dbReference type="ChEBI" id="CHEBI:60344"/>
    </cofactor>
</comment>
<proteinExistence type="predicted"/>
<keyword evidence="4 7" id="KW-0560">Oxidoreductase</keyword>
<dbReference type="PANTHER" id="PTHR30521:SF0">
    <property type="entry name" value="DYP-TYPE PEROXIDASE FAMILY PROTEIN"/>
    <property type="match status" value="1"/>
</dbReference>
<name>A0A379Z6E8_SERMA</name>
<dbReference type="SUPFAM" id="SSF54909">
    <property type="entry name" value="Dimeric alpha+beta barrel"/>
    <property type="match status" value="1"/>
</dbReference>
<accession>A0A379Z6E8</accession>
<dbReference type="InterPro" id="IPR048327">
    <property type="entry name" value="Dyp_perox_N"/>
</dbReference>
<evidence type="ECO:0000259" key="6">
    <source>
        <dbReference type="Pfam" id="PF04261"/>
    </source>
</evidence>
<evidence type="ECO:0000256" key="1">
    <source>
        <dbReference type="ARBA" id="ARBA00001970"/>
    </source>
</evidence>
<keyword evidence="2 7" id="KW-0575">Peroxidase</keyword>